<evidence type="ECO:0000313" key="8">
    <source>
        <dbReference type="EMBL" id="BAY57801.1"/>
    </source>
</evidence>
<dbReference type="GO" id="GO:0031412">
    <property type="term" value="P:gas vesicle organization"/>
    <property type="evidence" value="ECO:0007669"/>
    <property type="project" value="InterPro"/>
</dbReference>
<gene>
    <name evidence="8" type="ORF">NIES2135_46720</name>
</gene>
<dbReference type="EMBL" id="AP018203">
    <property type="protein sequence ID" value="BAY57801.1"/>
    <property type="molecule type" value="Genomic_DNA"/>
</dbReference>
<dbReference type="InterPro" id="IPR027417">
    <property type="entry name" value="P-loop_NTPase"/>
</dbReference>
<evidence type="ECO:0000256" key="4">
    <source>
        <dbReference type="ARBA" id="ARBA00022801"/>
    </source>
</evidence>
<evidence type="ECO:0000256" key="3">
    <source>
        <dbReference type="ARBA" id="ARBA00022741"/>
    </source>
</evidence>
<dbReference type="GO" id="GO:0005737">
    <property type="term" value="C:cytoplasm"/>
    <property type="evidence" value="ECO:0007669"/>
    <property type="project" value="UniProtKB-SubCell"/>
</dbReference>
<reference evidence="8 9" key="1">
    <citation type="submission" date="2017-06" db="EMBL/GenBank/DDBJ databases">
        <title>Genome sequencing of cyanobaciteial culture collection at National Institute for Environmental Studies (NIES).</title>
        <authorList>
            <person name="Hirose Y."/>
            <person name="Shimura Y."/>
            <person name="Fujisawa T."/>
            <person name="Nakamura Y."/>
            <person name="Kawachi M."/>
        </authorList>
    </citation>
    <scope>NUCLEOTIDE SEQUENCE [LARGE SCALE GENOMIC DNA]</scope>
    <source>
        <strain evidence="8 9">NIES-2135</strain>
    </source>
</reference>
<feature type="domain" description="ATPase dynein-related AAA" evidence="7">
    <location>
        <begin position="35"/>
        <end position="188"/>
    </location>
</feature>
<dbReference type="PANTHER" id="PTHR48103:SF2">
    <property type="entry name" value="MIDASIN"/>
    <property type="match status" value="1"/>
</dbReference>
<dbReference type="AlphaFoldDB" id="A0A1Z4JM34"/>
<dbReference type="Gene3D" id="3.40.50.300">
    <property type="entry name" value="P-loop containing nucleotide triphosphate hydrolases"/>
    <property type="match status" value="1"/>
</dbReference>
<organism evidence="8 9">
    <name type="scientific">Leptolyngbya boryana NIES-2135</name>
    <dbReference type="NCBI Taxonomy" id="1973484"/>
    <lineage>
        <taxon>Bacteria</taxon>
        <taxon>Bacillati</taxon>
        <taxon>Cyanobacteriota</taxon>
        <taxon>Cyanophyceae</taxon>
        <taxon>Leptolyngbyales</taxon>
        <taxon>Leptolyngbyaceae</taxon>
        <taxon>Leptolyngbya group</taxon>
        <taxon>Leptolyngbya</taxon>
    </lineage>
</organism>
<dbReference type="SUPFAM" id="SSF52540">
    <property type="entry name" value="P-loop containing nucleoside triphosphate hydrolases"/>
    <property type="match status" value="1"/>
</dbReference>
<comment type="catalytic activity">
    <reaction evidence="6">
        <text>ATP + H2O = ADP + phosphate + H(+)</text>
        <dbReference type="Rhea" id="RHEA:13065"/>
        <dbReference type="ChEBI" id="CHEBI:15377"/>
        <dbReference type="ChEBI" id="CHEBI:15378"/>
        <dbReference type="ChEBI" id="CHEBI:30616"/>
        <dbReference type="ChEBI" id="CHEBI:43474"/>
        <dbReference type="ChEBI" id="CHEBI:456216"/>
    </reaction>
</comment>
<evidence type="ECO:0000256" key="5">
    <source>
        <dbReference type="ARBA" id="ARBA00022840"/>
    </source>
</evidence>
<sequence length="459" mass="51213">MTTVLRASPRHFVSTPALDRITLRALRYLQSGFSVHLRGCAGVGKTTLALHLADLLARPIMLMYGDDDSKSSDMIGAQAGYTRKKVVDNFIHSVMKVEDEMKHTWVDSRLTLACREGFTLVYDEFNRSRPEVNNVLLSALEEKLLVLPPTSNQTEYIRVNPHFRAILTSNPEEYCGVHSTQDALMDRLVTINMPEPDELTQQEILIQKTEIERSSAAFIVRFVRAFRQKTGAEKASGLRSCLMIAKVCQEHHIAVLPEDAEFRDICSDVLLSRIGIALEDATKILWALLNEQIGAIEIPVISTPQATVEQIAQTVQASLNEQTEAIEIPVISTIQAAVEQIASAQPVQAPFLDAEERAELALQEPLEAAPLNQQVEALLSDLPELEEASTMNEIADEISQEQQIYRYLLRSKGAGLSDLESEFSLVRTELLESIRALTIQGLVIHRDRRFFAVEPALES</sequence>
<dbReference type="NCBIfam" id="TIGR02640">
    <property type="entry name" value="gas_vesic_GvpN"/>
    <property type="match status" value="1"/>
</dbReference>
<evidence type="ECO:0000256" key="2">
    <source>
        <dbReference type="ARBA" id="ARBA00022490"/>
    </source>
</evidence>
<dbReference type="Proteomes" id="UP000217895">
    <property type="component" value="Chromosome"/>
</dbReference>
<keyword evidence="4" id="KW-0378">Hydrolase</keyword>
<dbReference type="PANTHER" id="PTHR48103">
    <property type="entry name" value="MIDASIN-RELATED"/>
    <property type="match status" value="1"/>
</dbReference>
<comment type="subcellular location">
    <subcellularLocation>
        <location evidence="1">Cytoplasm</location>
    </subcellularLocation>
</comment>
<keyword evidence="5" id="KW-0067">ATP-binding</keyword>
<keyword evidence="3" id="KW-0547">Nucleotide-binding</keyword>
<evidence type="ECO:0000313" key="9">
    <source>
        <dbReference type="Proteomes" id="UP000217895"/>
    </source>
</evidence>
<keyword evidence="2" id="KW-0963">Cytoplasm</keyword>
<name>A0A1Z4JM34_LEPBY</name>
<proteinExistence type="predicted"/>
<evidence type="ECO:0000256" key="6">
    <source>
        <dbReference type="ARBA" id="ARBA00049360"/>
    </source>
</evidence>
<dbReference type="Pfam" id="PF07728">
    <property type="entry name" value="AAA_5"/>
    <property type="match status" value="1"/>
</dbReference>
<dbReference type="GO" id="GO:0031411">
    <property type="term" value="C:gas vesicle"/>
    <property type="evidence" value="ECO:0007669"/>
    <property type="project" value="InterPro"/>
</dbReference>
<dbReference type="GO" id="GO:0000027">
    <property type="term" value="P:ribosomal large subunit assembly"/>
    <property type="evidence" value="ECO:0007669"/>
    <property type="project" value="TreeGrafter"/>
</dbReference>
<protein>
    <submittedName>
        <fullName evidence="8">GvpN protein</fullName>
    </submittedName>
</protein>
<evidence type="ECO:0000256" key="1">
    <source>
        <dbReference type="ARBA" id="ARBA00004496"/>
    </source>
</evidence>
<evidence type="ECO:0000259" key="7">
    <source>
        <dbReference type="Pfam" id="PF07728"/>
    </source>
</evidence>
<dbReference type="GO" id="GO:0030687">
    <property type="term" value="C:preribosome, large subunit precursor"/>
    <property type="evidence" value="ECO:0007669"/>
    <property type="project" value="TreeGrafter"/>
</dbReference>
<dbReference type="GO" id="GO:0005524">
    <property type="term" value="F:ATP binding"/>
    <property type="evidence" value="ECO:0007669"/>
    <property type="project" value="UniProtKB-KW"/>
</dbReference>
<accession>A0A1Z4JM34</accession>
<dbReference type="InterPro" id="IPR013462">
    <property type="entry name" value="Gas-vesicle_GvpN"/>
</dbReference>
<dbReference type="GO" id="GO:0016887">
    <property type="term" value="F:ATP hydrolysis activity"/>
    <property type="evidence" value="ECO:0007669"/>
    <property type="project" value="InterPro"/>
</dbReference>
<keyword evidence="9" id="KW-1185">Reference proteome</keyword>
<dbReference type="InterPro" id="IPR011704">
    <property type="entry name" value="ATPase_dyneun-rel_AAA"/>
</dbReference>